<keyword evidence="8" id="KW-1185">Reference proteome</keyword>
<comment type="similarity">
    <text evidence="6">Belongs to the inorganic phosphate transporter (PiT) (TC 2.A.20) family.</text>
</comment>
<feature type="transmembrane region" description="Helical" evidence="6">
    <location>
        <begin position="193"/>
        <end position="212"/>
    </location>
</feature>
<evidence type="ECO:0000256" key="6">
    <source>
        <dbReference type="RuleBase" id="RU363058"/>
    </source>
</evidence>
<keyword evidence="2 6" id="KW-0813">Transport</keyword>
<protein>
    <recommendedName>
        <fullName evidence="6">Phosphate transporter</fullName>
    </recommendedName>
</protein>
<dbReference type="GO" id="GO:0005315">
    <property type="term" value="F:phosphate transmembrane transporter activity"/>
    <property type="evidence" value="ECO:0007669"/>
    <property type="project" value="InterPro"/>
</dbReference>
<dbReference type="Proteomes" id="UP000295479">
    <property type="component" value="Unassembled WGS sequence"/>
</dbReference>
<keyword evidence="5 6" id="KW-0472">Membrane</keyword>
<keyword evidence="3 6" id="KW-0812">Transmembrane</keyword>
<comment type="caution">
    <text evidence="7">The sequence shown here is derived from an EMBL/GenBank/DDBJ whole genome shotgun (WGS) entry which is preliminary data.</text>
</comment>
<feature type="transmembrane region" description="Helical" evidence="6">
    <location>
        <begin position="246"/>
        <end position="268"/>
    </location>
</feature>
<comment type="subcellular location">
    <subcellularLocation>
        <location evidence="1 6">Membrane</location>
        <topology evidence="1 6">Multi-pass membrane protein</topology>
    </subcellularLocation>
</comment>
<keyword evidence="6" id="KW-0592">Phosphate transport</keyword>
<feature type="transmembrane region" description="Helical" evidence="6">
    <location>
        <begin position="75"/>
        <end position="96"/>
    </location>
</feature>
<dbReference type="GO" id="GO:0016020">
    <property type="term" value="C:membrane"/>
    <property type="evidence" value="ECO:0007669"/>
    <property type="project" value="UniProtKB-SubCell"/>
</dbReference>
<sequence length="455" mass="49267">MDFTLLIVIIVLALVFDYINGFHDAANAIATVVATKVLSPFQAVLWAAFFNFLAYWVFGLGVANTVAKTADASQINLVVILSGVIAAIIWNLITWWQGIPSSSSHTLIGGFAGAAIAHAIAMHGFSDYVYSEDGVNITRHWYDSVSWYKTGKDGGVPSGVIVIVAFVVLAPLLGAIVSYFISIWLLNASKKSILPKLFTISLMVLTVLFIYYQMVPYDKIIADGGQPRFESSVFWSVVFESHNIKWFLVAFIILAISTFALVFSSLNLHQADSVLKKMQLLSSAAFSLGHGGNDSQKVMGIIAAAVAVYIKVSGVDIMMLPDWLQVVLPDDDKGIKGVMPQWIPLTCYTAIAVGTLSGGWKIVKTMGSKITKVTSFEGVAAETAGALTLYFTEHFKVPVSTTHTITGSIIGVGLTKRVSAVRWGVTVSLLWAWVLTIPVSALLAGIIYYFLSVFI</sequence>
<evidence type="ECO:0000313" key="8">
    <source>
        <dbReference type="Proteomes" id="UP000295479"/>
    </source>
</evidence>
<dbReference type="PANTHER" id="PTHR11101:SF80">
    <property type="entry name" value="PHOSPHATE TRANSPORTER"/>
    <property type="match status" value="1"/>
</dbReference>
<dbReference type="OrthoDB" id="9779554at2"/>
<reference evidence="7 8" key="1">
    <citation type="submission" date="2019-03" db="EMBL/GenBank/DDBJ databases">
        <title>Flavobacterium AR-3-4 sp. nov. isolated from arctic soil.</title>
        <authorList>
            <person name="Chaudhary D.K."/>
        </authorList>
    </citation>
    <scope>NUCLEOTIDE SEQUENCE [LARGE SCALE GENOMIC DNA]</scope>
    <source>
        <strain evidence="7 8">AR-3-4</strain>
    </source>
</reference>
<feature type="transmembrane region" description="Helical" evidence="6">
    <location>
        <begin position="341"/>
        <end position="363"/>
    </location>
</feature>
<dbReference type="AlphaFoldDB" id="A0A4R5CDW2"/>
<name>A0A4R5CDW2_9FLAO</name>
<feature type="transmembrane region" description="Helical" evidence="6">
    <location>
        <begin position="298"/>
        <end position="321"/>
    </location>
</feature>
<dbReference type="Pfam" id="PF01384">
    <property type="entry name" value="PHO4"/>
    <property type="match status" value="1"/>
</dbReference>
<feature type="transmembrane region" description="Helical" evidence="6">
    <location>
        <begin position="44"/>
        <end position="63"/>
    </location>
</feature>
<evidence type="ECO:0000256" key="5">
    <source>
        <dbReference type="ARBA" id="ARBA00023136"/>
    </source>
</evidence>
<dbReference type="RefSeq" id="WP_132005364.1">
    <property type="nucleotide sequence ID" value="NZ_SMFK01000005.1"/>
</dbReference>
<evidence type="ECO:0000256" key="2">
    <source>
        <dbReference type="ARBA" id="ARBA00022448"/>
    </source>
</evidence>
<evidence type="ECO:0000256" key="3">
    <source>
        <dbReference type="ARBA" id="ARBA00022692"/>
    </source>
</evidence>
<feature type="transmembrane region" description="Helical" evidence="6">
    <location>
        <begin position="160"/>
        <end position="186"/>
    </location>
</feature>
<dbReference type="InterPro" id="IPR001204">
    <property type="entry name" value="Phos_transporter"/>
</dbReference>
<keyword evidence="4 6" id="KW-1133">Transmembrane helix</keyword>
<evidence type="ECO:0000256" key="4">
    <source>
        <dbReference type="ARBA" id="ARBA00022989"/>
    </source>
</evidence>
<dbReference type="GO" id="GO:0035435">
    <property type="term" value="P:phosphate ion transmembrane transport"/>
    <property type="evidence" value="ECO:0007669"/>
    <property type="project" value="TreeGrafter"/>
</dbReference>
<dbReference type="EMBL" id="SMFK01000005">
    <property type="protein sequence ID" value="TDD97076.1"/>
    <property type="molecule type" value="Genomic_DNA"/>
</dbReference>
<dbReference type="PANTHER" id="PTHR11101">
    <property type="entry name" value="PHOSPHATE TRANSPORTER"/>
    <property type="match status" value="1"/>
</dbReference>
<gene>
    <name evidence="7" type="ORF">E0F76_10595</name>
</gene>
<feature type="transmembrane region" description="Helical" evidence="6">
    <location>
        <begin position="429"/>
        <end position="451"/>
    </location>
</feature>
<evidence type="ECO:0000256" key="1">
    <source>
        <dbReference type="ARBA" id="ARBA00004141"/>
    </source>
</evidence>
<evidence type="ECO:0000313" key="7">
    <source>
        <dbReference type="EMBL" id="TDD97076.1"/>
    </source>
</evidence>
<accession>A0A4R5CDW2</accession>
<organism evidence="7 8">
    <name type="scientific">Flavobacterium cellulosilyticum</name>
    <dbReference type="NCBI Taxonomy" id="2541731"/>
    <lineage>
        <taxon>Bacteria</taxon>
        <taxon>Pseudomonadati</taxon>
        <taxon>Bacteroidota</taxon>
        <taxon>Flavobacteriia</taxon>
        <taxon>Flavobacteriales</taxon>
        <taxon>Flavobacteriaceae</taxon>
        <taxon>Flavobacterium</taxon>
    </lineage>
</organism>
<proteinExistence type="inferred from homology"/>